<dbReference type="AlphaFoldDB" id="T1ERB4"/>
<proteinExistence type="predicted"/>
<dbReference type="CDD" id="cd00041">
    <property type="entry name" value="CUB"/>
    <property type="match status" value="1"/>
</dbReference>
<dbReference type="PROSITE" id="PS01180">
    <property type="entry name" value="CUB"/>
    <property type="match status" value="1"/>
</dbReference>
<reference evidence="5 7" key="2">
    <citation type="journal article" date="2013" name="Nature">
        <title>Insights into bilaterian evolution from three spiralian genomes.</title>
        <authorList>
            <person name="Simakov O."/>
            <person name="Marletaz F."/>
            <person name="Cho S.J."/>
            <person name="Edsinger-Gonzales E."/>
            <person name="Havlak P."/>
            <person name="Hellsten U."/>
            <person name="Kuo D.H."/>
            <person name="Larsson T."/>
            <person name="Lv J."/>
            <person name="Arendt D."/>
            <person name="Savage R."/>
            <person name="Osoegawa K."/>
            <person name="de Jong P."/>
            <person name="Grimwood J."/>
            <person name="Chapman J.A."/>
            <person name="Shapiro H."/>
            <person name="Aerts A."/>
            <person name="Otillar R.P."/>
            <person name="Terry A.Y."/>
            <person name="Boore J.L."/>
            <person name="Grigoriev I.V."/>
            <person name="Lindberg D.R."/>
            <person name="Seaver E.C."/>
            <person name="Weisblat D.A."/>
            <person name="Putnam N.H."/>
            <person name="Rokhsar D.S."/>
        </authorList>
    </citation>
    <scope>NUCLEOTIDE SEQUENCE</scope>
</reference>
<dbReference type="InterPro" id="IPR000859">
    <property type="entry name" value="CUB_dom"/>
</dbReference>
<dbReference type="EMBL" id="KB096742">
    <property type="protein sequence ID" value="ESO02074.1"/>
    <property type="molecule type" value="Genomic_DNA"/>
</dbReference>
<keyword evidence="2" id="KW-1015">Disulfide bond</keyword>
<dbReference type="KEGG" id="hro:HELRODRAFT_161301"/>
<dbReference type="Pfam" id="PF00431">
    <property type="entry name" value="CUB"/>
    <property type="match status" value="1"/>
</dbReference>
<dbReference type="OrthoDB" id="10009301at2759"/>
<keyword evidence="7" id="KW-1185">Reference proteome</keyword>
<comment type="caution">
    <text evidence="3">Lacks conserved residue(s) required for the propagation of feature annotation.</text>
</comment>
<dbReference type="HOGENOM" id="CLU_1620834_0_0_1"/>
<gene>
    <name evidence="6" type="primary">20199114</name>
    <name evidence="5" type="ORF">HELRODRAFT_161301</name>
</gene>
<evidence type="ECO:0000256" key="1">
    <source>
        <dbReference type="ARBA" id="ARBA00022737"/>
    </source>
</evidence>
<evidence type="ECO:0000313" key="6">
    <source>
        <dbReference type="EnsemblMetazoa" id="HelroP161301"/>
    </source>
</evidence>
<name>T1ERB4_HELRO</name>
<accession>T1ERB4</accession>
<evidence type="ECO:0000313" key="5">
    <source>
        <dbReference type="EMBL" id="ESO02074.1"/>
    </source>
</evidence>
<protein>
    <recommendedName>
        <fullName evidence="4">CUB domain-containing protein</fullName>
    </recommendedName>
</protein>
<dbReference type="EnsemblMetazoa" id="HelroT161301">
    <property type="protein sequence ID" value="HelroP161301"/>
    <property type="gene ID" value="HelroG161301"/>
</dbReference>
<organism evidence="6 7">
    <name type="scientific">Helobdella robusta</name>
    <name type="common">Californian leech</name>
    <dbReference type="NCBI Taxonomy" id="6412"/>
    <lineage>
        <taxon>Eukaryota</taxon>
        <taxon>Metazoa</taxon>
        <taxon>Spiralia</taxon>
        <taxon>Lophotrochozoa</taxon>
        <taxon>Annelida</taxon>
        <taxon>Clitellata</taxon>
        <taxon>Hirudinea</taxon>
        <taxon>Rhynchobdellida</taxon>
        <taxon>Glossiphoniidae</taxon>
        <taxon>Helobdella</taxon>
    </lineage>
</organism>
<sequence length="164" mass="19240">MNNLFVQPDISFDTDACNQSYSGRITNGVIKSFNYPFDYINNLSCTYKFYFSDAQYTTSKKICFKTRRFDLERSIAYCTFDYLQIEDNKYCGRGLWQKGLYDPKQPTSSLWVNNLCWSLNYVETFELKFVSDSSVVGAGFYFEYSIINNTTDFSHQYPDSKIDK</sequence>
<dbReference type="CTD" id="20199114"/>
<evidence type="ECO:0000313" key="7">
    <source>
        <dbReference type="Proteomes" id="UP000015101"/>
    </source>
</evidence>
<dbReference type="SUPFAM" id="SSF49854">
    <property type="entry name" value="Spermadhesin, CUB domain"/>
    <property type="match status" value="1"/>
</dbReference>
<dbReference type="EMBL" id="AMQM01000792">
    <property type="status" value="NOT_ANNOTATED_CDS"/>
    <property type="molecule type" value="Genomic_DNA"/>
</dbReference>
<dbReference type="Gene3D" id="2.60.120.290">
    <property type="entry name" value="Spermadhesin, CUB domain"/>
    <property type="match status" value="1"/>
</dbReference>
<reference evidence="7" key="1">
    <citation type="submission" date="2012-12" db="EMBL/GenBank/DDBJ databases">
        <authorList>
            <person name="Hellsten U."/>
            <person name="Grimwood J."/>
            <person name="Chapman J.A."/>
            <person name="Shapiro H."/>
            <person name="Aerts A."/>
            <person name="Otillar R.P."/>
            <person name="Terry A.Y."/>
            <person name="Boore J.L."/>
            <person name="Simakov O."/>
            <person name="Marletaz F."/>
            <person name="Cho S.-J."/>
            <person name="Edsinger-Gonzales E."/>
            <person name="Havlak P."/>
            <person name="Kuo D.-H."/>
            <person name="Larsson T."/>
            <person name="Lv J."/>
            <person name="Arendt D."/>
            <person name="Savage R."/>
            <person name="Osoegawa K."/>
            <person name="de Jong P."/>
            <person name="Lindberg D.R."/>
            <person name="Seaver E.C."/>
            <person name="Weisblat D.A."/>
            <person name="Putnam N.H."/>
            <person name="Grigoriev I.V."/>
            <person name="Rokhsar D.S."/>
        </authorList>
    </citation>
    <scope>NUCLEOTIDE SEQUENCE</scope>
</reference>
<dbReference type="Proteomes" id="UP000015101">
    <property type="component" value="Unassembled WGS sequence"/>
</dbReference>
<dbReference type="RefSeq" id="XP_009019482.1">
    <property type="nucleotide sequence ID" value="XM_009021234.1"/>
</dbReference>
<evidence type="ECO:0000259" key="4">
    <source>
        <dbReference type="PROSITE" id="PS01180"/>
    </source>
</evidence>
<dbReference type="PANTHER" id="PTHR24251">
    <property type="entry name" value="OVOCHYMASE-RELATED"/>
    <property type="match status" value="1"/>
</dbReference>
<feature type="domain" description="CUB" evidence="4">
    <location>
        <begin position="17"/>
        <end position="147"/>
    </location>
</feature>
<dbReference type="GeneID" id="20199114"/>
<evidence type="ECO:0000256" key="2">
    <source>
        <dbReference type="ARBA" id="ARBA00023157"/>
    </source>
</evidence>
<dbReference type="InterPro" id="IPR035914">
    <property type="entry name" value="Sperma_CUB_dom_sf"/>
</dbReference>
<evidence type="ECO:0000256" key="3">
    <source>
        <dbReference type="PROSITE-ProRule" id="PRU00059"/>
    </source>
</evidence>
<keyword evidence="1" id="KW-0677">Repeat</keyword>
<dbReference type="SMART" id="SM00042">
    <property type="entry name" value="CUB"/>
    <property type="match status" value="1"/>
</dbReference>
<reference evidence="6" key="3">
    <citation type="submission" date="2015-06" db="UniProtKB">
        <authorList>
            <consortium name="EnsemblMetazoa"/>
        </authorList>
    </citation>
    <scope>IDENTIFICATION</scope>
</reference>
<dbReference type="InParanoid" id="T1ERB4"/>